<dbReference type="PANTHER" id="PTHR46853">
    <property type="entry name" value="METHYLOSOME PROTEIN 50"/>
    <property type="match status" value="1"/>
</dbReference>
<dbReference type="Gene3D" id="2.130.10.10">
    <property type="entry name" value="YVTN repeat-like/Quinoprotein amine dehydrogenase"/>
    <property type="match status" value="1"/>
</dbReference>
<accession>A0A9B2MLJ9</accession>
<dbReference type="RefSeq" id="XP_003396893.1">
    <property type="nucleotide sequence ID" value="XM_003396845.4"/>
</dbReference>
<dbReference type="GO" id="GO:0034709">
    <property type="term" value="C:methylosome"/>
    <property type="evidence" value="ECO:0007669"/>
    <property type="project" value="TreeGrafter"/>
</dbReference>
<dbReference type="InterPro" id="IPR001680">
    <property type="entry name" value="WD40_rpt"/>
</dbReference>
<evidence type="ECO:0000313" key="8">
    <source>
        <dbReference type="RefSeq" id="XP_012166040.1"/>
    </source>
</evidence>
<gene>
    <name evidence="7 8 9" type="primary">LOC100645049</name>
</gene>
<dbReference type="GeneID" id="100645049"/>
<dbReference type="InterPro" id="IPR036322">
    <property type="entry name" value="WD40_repeat_dom_sf"/>
</dbReference>
<keyword evidence="3 5" id="KW-0853">WD repeat</keyword>
<evidence type="ECO:0000256" key="5">
    <source>
        <dbReference type="PROSITE-ProRule" id="PRU00221"/>
    </source>
</evidence>
<reference evidence="7 8" key="1">
    <citation type="submission" date="2025-04" db="UniProtKB">
        <authorList>
            <consortium name="RefSeq"/>
        </authorList>
    </citation>
    <scope>IDENTIFICATION</scope>
</reference>
<dbReference type="Pfam" id="PF00400">
    <property type="entry name" value="WD40"/>
    <property type="match status" value="2"/>
</dbReference>
<evidence type="ECO:0000256" key="2">
    <source>
        <dbReference type="ARBA" id="ARBA00022490"/>
    </source>
</evidence>
<organism evidence="6 8">
    <name type="scientific">Bombus terrestris</name>
    <name type="common">Buff-tailed bumblebee</name>
    <name type="synonym">Apis terrestris</name>
    <dbReference type="NCBI Taxonomy" id="30195"/>
    <lineage>
        <taxon>Eukaryota</taxon>
        <taxon>Metazoa</taxon>
        <taxon>Ecdysozoa</taxon>
        <taxon>Arthropoda</taxon>
        <taxon>Hexapoda</taxon>
        <taxon>Insecta</taxon>
        <taxon>Pterygota</taxon>
        <taxon>Neoptera</taxon>
        <taxon>Endopterygota</taxon>
        <taxon>Hymenoptera</taxon>
        <taxon>Apocrita</taxon>
        <taxon>Aculeata</taxon>
        <taxon>Apoidea</taxon>
        <taxon>Anthophila</taxon>
        <taxon>Apidae</taxon>
        <taxon>Bombus</taxon>
        <taxon>Bombus</taxon>
    </lineage>
</organism>
<dbReference type="InterPro" id="IPR052139">
    <property type="entry name" value="Methylosome_Comp_WDR77"/>
</dbReference>
<dbReference type="KEGG" id="bter:100645049"/>
<dbReference type="PROSITE" id="PS50082">
    <property type="entry name" value="WD_REPEATS_2"/>
    <property type="match status" value="1"/>
</dbReference>
<keyword evidence="4" id="KW-0677">Repeat</keyword>
<sequence>MDVLTSPNLNTDVYRNMTITDRPPLSYKHLQFINIYNEKSAILGASNLTDRYWNGAVWYYNDIKDFDRDKAFRYAKTESGVCDGVFLQHDKFVIGQDSGTLQVFDLSTKSDDSKELKCAGYATLHDSCLLTLSAFADKGHVVSGGMDCCIKIWDISELMATCSFSFAHTDLITCVDVKPGSNTEFASTSYDCEALMWDIRLARPAQSILKKNIGLTAICWSPNKPNIVAIGTDGAEVIIVDIRKGGLKLLSKSIASSRPIHKLVFNPDSGRVKELAVCCDDVSVEMLDANNQLSLIYRDDRHTDFVRGLTWFDRHLYSCSWDDVVLKHVKPTKFQNNV</sequence>
<dbReference type="GO" id="GO:0007309">
    <property type="term" value="P:oocyte axis specification"/>
    <property type="evidence" value="ECO:0007669"/>
    <property type="project" value="TreeGrafter"/>
</dbReference>
<dbReference type="RefSeq" id="XP_012166041.1">
    <property type="nucleotide sequence ID" value="XM_012310651.3"/>
</dbReference>
<proteinExistence type="predicted"/>
<dbReference type="SUPFAM" id="SSF50978">
    <property type="entry name" value="WD40 repeat-like"/>
    <property type="match status" value="1"/>
</dbReference>
<evidence type="ECO:0000313" key="6">
    <source>
        <dbReference type="Proteomes" id="UP000835206"/>
    </source>
</evidence>
<dbReference type="RefSeq" id="XP_012166040.1">
    <property type="nucleotide sequence ID" value="XM_012310650.3"/>
</dbReference>
<protein>
    <submittedName>
        <fullName evidence="7 8">Methylosome protein 50</fullName>
    </submittedName>
</protein>
<name>A0A9B2MLJ9_BOMTE</name>
<feature type="repeat" description="WD" evidence="5">
    <location>
        <begin position="122"/>
        <end position="156"/>
    </location>
</feature>
<dbReference type="OrthoDB" id="10260946at2759"/>
<dbReference type="PANTHER" id="PTHR46853:SF1">
    <property type="entry name" value="METHYLOSOME PROTEIN 50"/>
    <property type="match status" value="1"/>
</dbReference>
<dbReference type="AlphaFoldDB" id="A0A9B2MLJ9"/>
<evidence type="ECO:0000256" key="4">
    <source>
        <dbReference type="ARBA" id="ARBA00022737"/>
    </source>
</evidence>
<keyword evidence="6" id="KW-1185">Reference proteome</keyword>
<dbReference type="InterPro" id="IPR015943">
    <property type="entry name" value="WD40/YVTN_repeat-like_dom_sf"/>
</dbReference>
<dbReference type="SMART" id="SM00320">
    <property type="entry name" value="WD40"/>
    <property type="match status" value="6"/>
</dbReference>
<evidence type="ECO:0000256" key="3">
    <source>
        <dbReference type="ARBA" id="ARBA00022574"/>
    </source>
</evidence>
<evidence type="ECO:0000256" key="1">
    <source>
        <dbReference type="ARBA" id="ARBA00004496"/>
    </source>
</evidence>
<dbReference type="Proteomes" id="UP000835206">
    <property type="component" value="Chromosome 7"/>
</dbReference>
<comment type="subcellular location">
    <subcellularLocation>
        <location evidence="1">Cytoplasm</location>
    </subcellularLocation>
</comment>
<evidence type="ECO:0000313" key="9">
    <source>
        <dbReference type="RefSeq" id="XP_012166041.1"/>
    </source>
</evidence>
<keyword evidence="2" id="KW-0963">Cytoplasm</keyword>
<dbReference type="PROSITE" id="PS00678">
    <property type="entry name" value="WD_REPEATS_1"/>
    <property type="match status" value="1"/>
</dbReference>
<dbReference type="InterPro" id="IPR019775">
    <property type="entry name" value="WD40_repeat_CS"/>
</dbReference>
<evidence type="ECO:0000313" key="7">
    <source>
        <dbReference type="RefSeq" id="XP_003396893.1"/>
    </source>
</evidence>